<reference evidence="1 2" key="1">
    <citation type="submission" date="2020-08" db="EMBL/GenBank/DDBJ databases">
        <title>Sequencing the genomes of 1000 actinobacteria strains.</title>
        <authorList>
            <person name="Klenk H.-P."/>
        </authorList>
    </citation>
    <scope>NUCLEOTIDE SEQUENCE [LARGE SCALE GENOMIC DNA]</scope>
    <source>
        <strain evidence="1 2">DSM 41827</strain>
    </source>
</reference>
<dbReference type="EMBL" id="JACJIJ010000002">
    <property type="protein sequence ID" value="MBA9057898.1"/>
    <property type="molecule type" value="Genomic_DNA"/>
</dbReference>
<evidence type="ECO:0000313" key="1">
    <source>
        <dbReference type="EMBL" id="MBA9057898.1"/>
    </source>
</evidence>
<evidence type="ECO:0008006" key="3">
    <source>
        <dbReference type="Google" id="ProtNLM"/>
    </source>
</evidence>
<dbReference type="InterPro" id="IPR032710">
    <property type="entry name" value="NTF2-like_dom_sf"/>
</dbReference>
<dbReference type="GeneID" id="93978346"/>
<dbReference type="CDD" id="cd00531">
    <property type="entry name" value="NTF2_like"/>
    <property type="match status" value="1"/>
</dbReference>
<keyword evidence="2" id="KW-1185">Reference proteome</keyword>
<accession>A0A7W3RR37</accession>
<sequence length="140" mass="15825">MTTAQSPRTRPGQEAAAFVQHWYDILSSHEPVEDLLPYVIDDGLEMVFPERTLRGHADFRDWYAAVGEAFGPQSHIVEKLRTEEHQGHVDIEVTVVWTAKNLSDGSVSALRIHQDWQLVRDPADGALRIRTYHVGDLNPA</sequence>
<proteinExistence type="predicted"/>
<dbReference type="RefSeq" id="WP_128793114.1">
    <property type="nucleotide sequence ID" value="NZ_BAAAHW010000030.1"/>
</dbReference>
<dbReference type="Proteomes" id="UP000577386">
    <property type="component" value="Unassembled WGS sequence"/>
</dbReference>
<evidence type="ECO:0000313" key="2">
    <source>
        <dbReference type="Proteomes" id="UP000577386"/>
    </source>
</evidence>
<dbReference type="SUPFAM" id="SSF54427">
    <property type="entry name" value="NTF2-like"/>
    <property type="match status" value="1"/>
</dbReference>
<protein>
    <recommendedName>
        <fullName evidence="3">SnoaL-like domain-containing protein</fullName>
    </recommendedName>
</protein>
<gene>
    <name evidence="1" type="ORF">HDA42_007076</name>
</gene>
<name>A0A7W3RR37_STRMR</name>
<dbReference type="Gene3D" id="3.10.450.50">
    <property type="match status" value="1"/>
</dbReference>
<comment type="caution">
    <text evidence="1">The sequence shown here is derived from an EMBL/GenBank/DDBJ whole genome shotgun (WGS) entry which is preliminary data.</text>
</comment>
<dbReference type="AlphaFoldDB" id="A0A7W3RR37"/>
<organism evidence="1 2">
    <name type="scientific">Streptomyces murinus</name>
    <dbReference type="NCBI Taxonomy" id="33900"/>
    <lineage>
        <taxon>Bacteria</taxon>
        <taxon>Bacillati</taxon>
        <taxon>Actinomycetota</taxon>
        <taxon>Actinomycetes</taxon>
        <taxon>Kitasatosporales</taxon>
        <taxon>Streptomycetaceae</taxon>
        <taxon>Streptomyces</taxon>
    </lineage>
</organism>